<dbReference type="GO" id="GO:0000122">
    <property type="term" value="P:negative regulation of transcription by RNA polymerase II"/>
    <property type="evidence" value="ECO:0007669"/>
    <property type="project" value="TreeGrafter"/>
</dbReference>
<comment type="subcellular location">
    <subcellularLocation>
        <location evidence="1 4">Nucleus</location>
    </subcellularLocation>
</comment>
<dbReference type="STRING" id="703135.A0A2A9NWR4"/>
<evidence type="ECO:0000256" key="3">
    <source>
        <dbReference type="ARBA" id="ARBA00023242"/>
    </source>
</evidence>
<evidence type="ECO:0000256" key="1">
    <source>
        <dbReference type="ARBA" id="ARBA00004123"/>
    </source>
</evidence>
<dbReference type="Pfam" id="PF02671">
    <property type="entry name" value="PAH"/>
    <property type="match status" value="1"/>
</dbReference>
<sequence>MSFAGTREYVNYKSLEHDQIDKEINGTKVLDTVQSTTQLVAQKVEHTNTIQPSAIYIDTERSHDDERPSLQDALKYVTLVKTTFHEDPAVYQRFLNLLKSHRENRLDKEFVIDKIHDLFYDKPTLIDGFNDFLPREEREGAKAKL</sequence>
<evidence type="ECO:0000313" key="6">
    <source>
        <dbReference type="Proteomes" id="UP000242287"/>
    </source>
</evidence>
<evidence type="ECO:0000256" key="2">
    <source>
        <dbReference type="ARBA" id="ARBA00022491"/>
    </source>
</evidence>
<reference evidence="5 6" key="1">
    <citation type="submission" date="2014-02" db="EMBL/GenBank/DDBJ databases">
        <title>Transposable element dynamics among asymbiotic and ectomycorrhizal Amanita fungi.</title>
        <authorList>
            <consortium name="DOE Joint Genome Institute"/>
            <person name="Hess J."/>
            <person name="Skrede I."/>
            <person name="Wolfe B."/>
            <person name="LaButti K."/>
            <person name="Ohm R.A."/>
            <person name="Grigoriev I.V."/>
            <person name="Pringle A."/>
        </authorList>
    </citation>
    <scope>NUCLEOTIDE SEQUENCE [LARGE SCALE GENOMIC DNA]</scope>
    <source>
        <strain evidence="5 6">SKay4041</strain>
    </source>
</reference>
<dbReference type="InterPro" id="IPR039774">
    <property type="entry name" value="Sin3-like"/>
</dbReference>
<keyword evidence="3 4" id="KW-0539">Nucleus</keyword>
<keyword evidence="6" id="KW-1185">Reference proteome</keyword>
<evidence type="ECO:0000313" key="5">
    <source>
        <dbReference type="EMBL" id="PFH52286.1"/>
    </source>
</evidence>
<dbReference type="InterPro" id="IPR036600">
    <property type="entry name" value="PAH_sf"/>
</dbReference>
<accession>A0A2A9NWR4</accession>
<proteinExistence type="predicted"/>
<gene>
    <name evidence="5" type="ORF">AMATHDRAFT_2290</name>
</gene>
<keyword evidence="2" id="KW-0678">Repressor</keyword>
<protein>
    <recommendedName>
        <fullName evidence="7">Histone deacetylase interacting domain-containing protein</fullName>
    </recommendedName>
</protein>
<dbReference type="SUPFAM" id="SSF47762">
    <property type="entry name" value="PAH2 domain"/>
    <property type="match status" value="1"/>
</dbReference>
<dbReference type="PANTHER" id="PTHR12346">
    <property type="entry name" value="SIN3B-RELATED"/>
    <property type="match status" value="1"/>
</dbReference>
<dbReference type="Proteomes" id="UP000242287">
    <property type="component" value="Unassembled WGS sequence"/>
</dbReference>
<dbReference type="PROSITE" id="PS51477">
    <property type="entry name" value="PAH"/>
    <property type="match status" value="1"/>
</dbReference>
<evidence type="ECO:0008006" key="7">
    <source>
        <dbReference type="Google" id="ProtNLM"/>
    </source>
</evidence>
<dbReference type="PANTHER" id="PTHR12346:SF0">
    <property type="entry name" value="SIN3A, ISOFORM G"/>
    <property type="match status" value="1"/>
</dbReference>
<dbReference type="AlphaFoldDB" id="A0A2A9NWR4"/>
<dbReference type="InterPro" id="IPR003822">
    <property type="entry name" value="PAH"/>
</dbReference>
<dbReference type="Gene3D" id="1.20.1160.11">
    <property type="entry name" value="Paired amphipathic helix"/>
    <property type="match status" value="1"/>
</dbReference>
<dbReference type="FunFam" id="1.20.1160.11:FF:000001">
    <property type="entry name" value="Paired amphipathic helix protein Sin3"/>
    <property type="match status" value="1"/>
</dbReference>
<dbReference type="GO" id="GO:0003714">
    <property type="term" value="F:transcription corepressor activity"/>
    <property type="evidence" value="ECO:0007669"/>
    <property type="project" value="InterPro"/>
</dbReference>
<dbReference type="OrthoDB" id="10265969at2759"/>
<name>A0A2A9NWR4_9AGAR</name>
<dbReference type="GO" id="GO:0070822">
    <property type="term" value="C:Sin3-type complex"/>
    <property type="evidence" value="ECO:0007669"/>
    <property type="project" value="TreeGrafter"/>
</dbReference>
<evidence type="ECO:0000256" key="4">
    <source>
        <dbReference type="PROSITE-ProRule" id="PRU00810"/>
    </source>
</evidence>
<organism evidence="5 6">
    <name type="scientific">Amanita thiersii Skay4041</name>
    <dbReference type="NCBI Taxonomy" id="703135"/>
    <lineage>
        <taxon>Eukaryota</taxon>
        <taxon>Fungi</taxon>
        <taxon>Dikarya</taxon>
        <taxon>Basidiomycota</taxon>
        <taxon>Agaricomycotina</taxon>
        <taxon>Agaricomycetes</taxon>
        <taxon>Agaricomycetidae</taxon>
        <taxon>Agaricales</taxon>
        <taxon>Pluteineae</taxon>
        <taxon>Amanitaceae</taxon>
        <taxon>Amanita</taxon>
    </lineage>
</organism>
<dbReference type="EMBL" id="KZ301980">
    <property type="protein sequence ID" value="PFH52286.1"/>
    <property type="molecule type" value="Genomic_DNA"/>
</dbReference>